<dbReference type="Proteomes" id="UP000499080">
    <property type="component" value="Unassembled WGS sequence"/>
</dbReference>
<evidence type="ECO:0000259" key="1">
    <source>
        <dbReference type="Pfam" id="PF14529"/>
    </source>
</evidence>
<comment type="caution">
    <text evidence="2">The sequence shown here is derived from an EMBL/GenBank/DDBJ whole genome shotgun (WGS) entry which is preliminary data.</text>
</comment>
<organism evidence="2 3">
    <name type="scientific">Araneus ventricosus</name>
    <name type="common">Orbweaver spider</name>
    <name type="synonym">Epeira ventricosa</name>
    <dbReference type="NCBI Taxonomy" id="182803"/>
    <lineage>
        <taxon>Eukaryota</taxon>
        <taxon>Metazoa</taxon>
        <taxon>Ecdysozoa</taxon>
        <taxon>Arthropoda</taxon>
        <taxon>Chelicerata</taxon>
        <taxon>Arachnida</taxon>
        <taxon>Araneae</taxon>
        <taxon>Araneomorphae</taxon>
        <taxon>Entelegynae</taxon>
        <taxon>Araneoidea</taxon>
        <taxon>Araneidae</taxon>
        <taxon>Araneus</taxon>
    </lineage>
</organism>
<dbReference type="Gene3D" id="3.60.10.10">
    <property type="entry name" value="Endonuclease/exonuclease/phosphatase"/>
    <property type="match status" value="1"/>
</dbReference>
<dbReference type="InterPro" id="IPR036691">
    <property type="entry name" value="Endo/exonu/phosph_ase_sf"/>
</dbReference>
<dbReference type="AlphaFoldDB" id="A0A4Y2NK62"/>
<proteinExistence type="predicted"/>
<reference evidence="2 3" key="1">
    <citation type="journal article" date="2019" name="Sci. Rep.">
        <title>Orb-weaving spider Araneus ventricosus genome elucidates the spidroin gene catalogue.</title>
        <authorList>
            <person name="Kono N."/>
            <person name="Nakamura H."/>
            <person name="Ohtoshi R."/>
            <person name="Moran D.A.P."/>
            <person name="Shinohara A."/>
            <person name="Yoshida Y."/>
            <person name="Fujiwara M."/>
            <person name="Mori M."/>
            <person name="Tomita M."/>
            <person name="Arakawa K."/>
        </authorList>
    </citation>
    <scope>NUCLEOTIDE SEQUENCE [LARGE SCALE GENOMIC DNA]</scope>
</reference>
<gene>
    <name evidence="2" type="ORF">AVEN_27400_1</name>
</gene>
<dbReference type="GO" id="GO:0003824">
    <property type="term" value="F:catalytic activity"/>
    <property type="evidence" value="ECO:0007669"/>
    <property type="project" value="InterPro"/>
</dbReference>
<dbReference type="EMBL" id="BGPR01009419">
    <property type="protein sequence ID" value="GBN39905.1"/>
    <property type="molecule type" value="Genomic_DNA"/>
</dbReference>
<accession>A0A4Y2NK62</accession>
<evidence type="ECO:0000313" key="3">
    <source>
        <dbReference type="Proteomes" id="UP000499080"/>
    </source>
</evidence>
<feature type="domain" description="Endonuclease/exonuclease/phosphatase" evidence="1">
    <location>
        <begin position="99"/>
        <end position="207"/>
    </location>
</feature>
<sequence length="317" mass="36526">MSFVQWNCRSLSNKKIWLHQPPFSTANFWIFQETFLKADDNLSHPNKNLFRTHRSNRPGGGLLIGIPKNISGRVIYSIENYPNLEVLAVEIQSKNQNFIIINIYAPHGFHIASIKRFLDSLASWTFILDLQPPSSSLGGSSQSSLSENFVDWLNDSDFSMLNTSAPTHISNPHTSSIIDLTLCSASIYKEIDCYVFDCAFESDHIPIVISWSKFQNITHSIKTINWNPITKKSIEIFNTTSQPSIDLITDQISRTISAHTSNKILVDKYYPPWWNTACHNFSRLKKIAWNKARSSIAITEWIKYKKYRNKFKFHFKN</sequence>
<dbReference type="OrthoDB" id="6514113at2759"/>
<dbReference type="Pfam" id="PF14529">
    <property type="entry name" value="Exo_endo_phos_2"/>
    <property type="match status" value="1"/>
</dbReference>
<name>A0A4Y2NK62_ARAVE</name>
<dbReference type="InterPro" id="IPR005135">
    <property type="entry name" value="Endo/exonuclease/phosphatase"/>
</dbReference>
<protein>
    <recommendedName>
        <fullName evidence="1">Endonuclease/exonuclease/phosphatase domain-containing protein</fullName>
    </recommendedName>
</protein>
<dbReference type="SUPFAM" id="SSF56219">
    <property type="entry name" value="DNase I-like"/>
    <property type="match status" value="1"/>
</dbReference>
<keyword evidence="3" id="KW-1185">Reference proteome</keyword>
<evidence type="ECO:0000313" key="2">
    <source>
        <dbReference type="EMBL" id="GBN39905.1"/>
    </source>
</evidence>